<keyword evidence="2" id="KW-1185">Reference proteome</keyword>
<evidence type="ECO:0000313" key="2">
    <source>
        <dbReference type="Proteomes" id="UP001642464"/>
    </source>
</evidence>
<proteinExistence type="predicted"/>
<organism evidence="1 2">
    <name type="scientific">Durusdinium trenchii</name>
    <dbReference type="NCBI Taxonomy" id="1381693"/>
    <lineage>
        <taxon>Eukaryota</taxon>
        <taxon>Sar</taxon>
        <taxon>Alveolata</taxon>
        <taxon>Dinophyceae</taxon>
        <taxon>Suessiales</taxon>
        <taxon>Symbiodiniaceae</taxon>
        <taxon>Durusdinium</taxon>
    </lineage>
</organism>
<protein>
    <submittedName>
        <fullName evidence="1">Uncharacterized protein</fullName>
    </submittedName>
</protein>
<dbReference type="Proteomes" id="UP001642464">
    <property type="component" value="Unassembled WGS sequence"/>
</dbReference>
<name>A0ABP0IZN0_9DINO</name>
<dbReference type="EMBL" id="CAXAMM010005524">
    <property type="protein sequence ID" value="CAK9007547.1"/>
    <property type="molecule type" value="Genomic_DNA"/>
</dbReference>
<accession>A0ABP0IZN0</accession>
<feature type="non-terminal residue" evidence="1">
    <location>
        <position position="1"/>
    </location>
</feature>
<evidence type="ECO:0000313" key="1">
    <source>
        <dbReference type="EMBL" id="CAK9007547.1"/>
    </source>
</evidence>
<reference evidence="1 2" key="1">
    <citation type="submission" date="2024-02" db="EMBL/GenBank/DDBJ databases">
        <authorList>
            <person name="Chen Y."/>
            <person name="Shah S."/>
            <person name="Dougan E. K."/>
            <person name="Thang M."/>
            <person name="Chan C."/>
        </authorList>
    </citation>
    <scope>NUCLEOTIDE SEQUENCE [LARGE SCALE GENOMIC DNA]</scope>
</reference>
<comment type="caution">
    <text evidence="1">The sequence shown here is derived from an EMBL/GenBank/DDBJ whole genome shotgun (WGS) entry which is preliminary data.</text>
</comment>
<sequence>VHVFPPPLEQLILALLLILVILPAWRMYILPRATCAFLCETENAYQREQYFFWHESSASSGRCRLFGSKVMYDYLKKAKTQSMMGAQQETLEVMLDEEADQCIEKLEQIVQNYQLPGQHVAHQRALALELERLRKISENILHTLENGQNGKNGNSAKA</sequence>
<gene>
    <name evidence="1" type="ORF">SCF082_LOCUS9500</name>
</gene>